<dbReference type="KEGG" id="cme:CYME_CMS009C"/>
<reference evidence="2 3" key="1">
    <citation type="journal article" date="2004" name="Nature">
        <title>Genome sequence of the ultrasmall unicellular red alga Cyanidioschyzon merolae 10D.</title>
        <authorList>
            <person name="Matsuzaki M."/>
            <person name="Misumi O."/>
            <person name="Shin-i T."/>
            <person name="Maruyama S."/>
            <person name="Takahara M."/>
            <person name="Miyagishima S."/>
            <person name="Mori T."/>
            <person name="Nishida K."/>
            <person name="Yagisawa F."/>
            <person name="Nishida K."/>
            <person name="Yoshida Y."/>
            <person name="Nishimura Y."/>
            <person name="Nakao S."/>
            <person name="Kobayashi T."/>
            <person name="Momoyama Y."/>
            <person name="Higashiyama T."/>
            <person name="Minoda A."/>
            <person name="Sano M."/>
            <person name="Nomoto H."/>
            <person name="Oishi K."/>
            <person name="Hayashi H."/>
            <person name="Ohta F."/>
            <person name="Nishizaka S."/>
            <person name="Haga S."/>
            <person name="Miura S."/>
            <person name="Morishita T."/>
            <person name="Kabeya Y."/>
            <person name="Terasawa K."/>
            <person name="Suzuki Y."/>
            <person name="Ishii Y."/>
            <person name="Asakawa S."/>
            <person name="Takano H."/>
            <person name="Ohta N."/>
            <person name="Kuroiwa H."/>
            <person name="Tanaka K."/>
            <person name="Shimizu N."/>
            <person name="Sugano S."/>
            <person name="Sato N."/>
            <person name="Nozaki H."/>
            <person name="Ogasawara N."/>
            <person name="Kohara Y."/>
            <person name="Kuroiwa T."/>
        </authorList>
    </citation>
    <scope>NUCLEOTIDE SEQUENCE [LARGE SCALE GENOMIC DNA]</scope>
    <source>
        <strain evidence="2 3">10D</strain>
    </source>
</reference>
<feature type="compositionally biased region" description="Basic residues" evidence="1">
    <location>
        <begin position="62"/>
        <end position="73"/>
    </location>
</feature>
<reference evidence="2 3" key="2">
    <citation type="journal article" date="2007" name="BMC Biol.">
        <title>A 100%-complete sequence reveals unusually simple genomic features in the hot-spring red alga Cyanidioschyzon merolae.</title>
        <authorList>
            <person name="Nozaki H."/>
            <person name="Takano H."/>
            <person name="Misumi O."/>
            <person name="Terasawa K."/>
            <person name="Matsuzaki M."/>
            <person name="Maruyama S."/>
            <person name="Nishida K."/>
            <person name="Yagisawa F."/>
            <person name="Yoshida Y."/>
            <person name="Fujiwara T."/>
            <person name="Takio S."/>
            <person name="Tamura K."/>
            <person name="Chung S.J."/>
            <person name="Nakamura S."/>
            <person name="Kuroiwa H."/>
            <person name="Tanaka K."/>
            <person name="Sato N."/>
            <person name="Kuroiwa T."/>
        </authorList>
    </citation>
    <scope>NUCLEOTIDE SEQUENCE [LARGE SCALE GENOMIC DNA]</scope>
    <source>
        <strain evidence="2 3">10D</strain>
    </source>
</reference>
<feature type="compositionally biased region" description="Polar residues" evidence="1">
    <location>
        <begin position="167"/>
        <end position="190"/>
    </location>
</feature>
<dbReference type="OrthoDB" id="5813at2759"/>
<dbReference type="RefSeq" id="XP_005538698.1">
    <property type="nucleotide sequence ID" value="XM_005538641.1"/>
</dbReference>
<feature type="compositionally biased region" description="Basic and acidic residues" evidence="1">
    <location>
        <begin position="95"/>
        <end position="106"/>
    </location>
</feature>
<protein>
    <submittedName>
        <fullName evidence="2">Uncharacterized protein</fullName>
    </submittedName>
</protein>
<feature type="region of interest" description="Disordered" evidence="1">
    <location>
        <begin position="250"/>
        <end position="271"/>
    </location>
</feature>
<feature type="compositionally biased region" description="Polar residues" evidence="1">
    <location>
        <begin position="202"/>
        <end position="211"/>
    </location>
</feature>
<dbReference type="Proteomes" id="UP000007014">
    <property type="component" value="Chromosome 19"/>
</dbReference>
<accession>M1VH83</accession>
<keyword evidence="3" id="KW-1185">Reference proteome</keyword>
<dbReference type="eggNOG" id="ENOG502S6TZ">
    <property type="taxonomic scope" value="Eukaryota"/>
</dbReference>
<organism evidence="2 3">
    <name type="scientific">Cyanidioschyzon merolae (strain NIES-3377 / 10D)</name>
    <name type="common">Unicellular red alga</name>
    <dbReference type="NCBI Taxonomy" id="280699"/>
    <lineage>
        <taxon>Eukaryota</taxon>
        <taxon>Rhodophyta</taxon>
        <taxon>Bangiophyceae</taxon>
        <taxon>Cyanidiales</taxon>
        <taxon>Cyanidiaceae</taxon>
        <taxon>Cyanidioschyzon</taxon>
    </lineage>
</organism>
<proteinExistence type="predicted"/>
<evidence type="ECO:0000256" key="1">
    <source>
        <dbReference type="SAM" id="MobiDB-lite"/>
    </source>
</evidence>
<sequence length="420" mass="44900">MRRFDLTVSQEPRGALWGVLHTRTGFVSTSGVFLERRPRQRACYATRGCSTSLHRAGVKMLAKPRSKGKKGSKRPAVGKPADGNAVQNANSNVTRETDHKAARADSTDSSPRTMPFSGPIAPYLLRSAGSLQQRSQSASSSEDAPGGAAPAAPSPATADASERPVSETATQDQKPSKVGKQTSKRNSSAKLSRPGTKKGTVSKETTASNSAAEARDPANVEVDTTSGAGEGDPDAASVLELVEAFRKDKRPKDRVLGNDESATGNTKPGKAKAAADLQRYLIRDVEQNPETGYDRVAAVLGKGRPSKRFLGTLLGPYLQNSHLVGLVTVLICTFGYDAGNPLTNLSEDVRDKLRKGLLIVATVNLVMAVQAYIEARRRNQSPWFWFAKTMALGGLALGELLENVPLSSSSQPDPHERREQ</sequence>
<dbReference type="AlphaFoldDB" id="M1VH83"/>
<dbReference type="EMBL" id="AP006501">
    <property type="protein sequence ID" value="BAM82662.1"/>
    <property type="molecule type" value="Genomic_DNA"/>
</dbReference>
<evidence type="ECO:0000313" key="3">
    <source>
        <dbReference type="Proteomes" id="UP000007014"/>
    </source>
</evidence>
<gene>
    <name evidence="2" type="ORF">CYME_CMS009C</name>
</gene>
<dbReference type="GeneID" id="16997296"/>
<feature type="region of interest" description="Disordered" evidence="1">
    <location>
        <begin position="60"/>
        <end position="235"/>
    </location>
</feature>
<feature type="compositionally biased region" description="Polar residues" evidence="1">
    <location>
        <begin position="85"/>
        <end position="94"/>
    </location>
</feature>
<name>M1VH83_CYAM1</name>
<evidence type="ECO:0000313" key="2">
    <source>
        <dbReference type="EMBL" id="BAM82662.1"/>
    </source>
</evidence>
<feature type="compositionally biased region" description="Low complexity" evidence="1">
    <location>
        <begin position="124"/>
        <end position="159"/>
    </location>
</feature>